<dbReference type="Proteomes" id="UP000481858">
    <property type="component" value="Unassembled WGS sequence"/>
</dbReference>
<dbReference type="PANTHER" id="PTHR33112:SF16">
    <property type="entry name" value="HETEROKARYON INCOMPATIBILITY DOMAIN-CONTAINING PROTEIN"/>
    <property type="match status" value="1"/>
</dbReference>
<reference evidence="2 3" key="1">
    <citation type="submission" date="2019-12" db="EMBL/GenBank/DDBJ databases">
        <title>Draft genome sequence of the ascomycete Xylaria multiplex DSM 110363.</title>
        <authorList>
            <person name="Buettner E."/>
            <person name="Kellner H."/>
        </authorList>
    </citation>
    <scope>NUCLEOTIDE SEQUENCE [LARGE SCALE GENOMIC DNA]</scope>
    <source>
        <strain evidence="2 3">DSM 110363</strain>
    </source>
</reference>
<dbReference type="PANTHER" id="PTHR33112">
    <property type="entry name" value="DOMAIN PROTEIN, PUTATIVE-RELATED"/>
    <property type="match status" value="1"/>
</dbReference>
<feature type="domain" description="Heterokaryon incompatibility" evidence="1">
    <location>
        <begin position="272"/>
        <end position="426"/>
    </location>
</feature>
<evidence type="ECO:0000259" key="1">
    <source>
        <dbReference type="Pfam" id="PF06985"/>
    </source>
</evidence>
<sequence>MDWLQRRKDASRSLKDAWLIGEPQRWLEERRAFPSYTSSSPHSCEHCRNIIINLKDNQQRKAQLPYNLSESIQASREGCALYQILVDYAFKSPKEEAKAAWRGDAGLSYWIEYSPEELPYNTAQLRLMIIAHLHDGTEHLLNAVSGSTVWTLEGISLLLTLLRYTVLIAWVCYPRIGDPASVDISIRPYELDYRSPASTAWGLECIKDCQMNHSECGGLLGGNGSQETINTDSIPSRLLRLYQTETGSLHVQIIGRDMEHPIPTFDVSRRGFAILSYCWGGLQSIQLTRETIKLRSTYPTTALPKTLADAAWFTHQLGLEYLWIDALCILQDDADDKGREIPRMGQYYGDSTVTICAASADTCFKGFLMDPAPSEDPSNYLFGPVELRVTTTMGELGTIQVFKEADYFGAHREREPIVKRGWTLQESLLSRRLLIFSSHHLYFSCREANASCGGREPLPKSRFIGVYESRVPGISTISSLQRMYPAVNTWDNVVNEYTRRLLGCFDDKLPAISAMAASLVRLAKDERAQDLHYCAGLMLDLEGKDKGWKGEFLWAVTQPASPIVEPDHSSYPSWSWASLQAPIKRWVGNTDDFPDEDGIRLLDFNAPLRDRRNPFGAVTGGLVKLMARTRLLSTINRATLNTLVSREVTLEDATYDESTRSVLVLRSDTIESDRIIACGDQEILLVELIATRAKGTKTTYPAGLLVLEAGGDAGDSKCYKRVGIFEFKYKEVWGAKNGKDLALKQARALFYNSELREIHIL</sequence>
<dbReference type="InterPro" id="IPR010730">
    <property type="entry name" value="HET"/>
</dbReference>
<dbReference type="Pfam" id="PF06985">
    <property type="entry name" value="HET"/>
    <property type="match status" value="1"/>
</dbReference>
<evidence type="ECO:0000313" key="3">
    <source>
        <dbReference type="Proteomes" id="UP000481858"/>
    </source>
</evidence>
<gene>
    <name evidence="2" type="ORF">GQX73_g2055</name>
</gene>
<name>A0A7C8MVL8_9PEZI</name>
<organism evidence="2 3">
    <name type="scientific">Xylaria multiplex</name>
    <dbReference type="NCBI Taxonomy" id="323545"/>
    <lineage>
        <taxon>Eukaryota</taxon>
        <taxon>Fungi</taxon>
        <taxon>Dikarya</taxon>
        <taxon>Ascomycota</taxon>
        <taxon>Pezizomycotina</taxon>
        <taxon>Sordariomycetes</taxon>
        <taxon>Xylariomycetidae</taxon>
        <taxon>Xylariales</taxon>
        <taxon>Xylariaceae</taxon>
        <taxon>Xylaria</taxon>
    </lineage>
</organism>
<accession>A0A7C8MVL8</accession>
<proteinExistence type="predicted"/>
<dbReference type="OrthoDB" id="5125733at2759"/>
<dbReference type="AlphaFoldDB" id="A0A7C8MVL8"/>
<comment type="caution">
    <text evidence="2">The sequence shown here is derived from an EMBL/GenBank/DDBJ whole genome shotgun (WGS) entry which is preliminary data.</text>
</comment>
<dbReference type="EMBL" id="WUBL01000013">
    <property type="protein sequence ID" value="KAF2971528.1"/>
    <property type="molecule type" value="Genomic_DNA"/>
</dbReference>
<keyword evidence="3" id="KW-1185">Reference proteome</keyword>
<dbReference type="InParanoid" id="A0A7C8MVL8"/>
<protein>
    <recommendedName>
        <fullName evidence="1">Heterokaryon incompatibility domain-containing protein</fullName>
    </recommendedName>
</protein>
<evidence type="ECO:0000313" key="2">
    <source>
        <dbReference type="EMBL" id="KAF2971528.1"/>
    </source>
</evidence>